<name>A0A6I4KML5_9PSED</name>
<evidence type="ECO:0000256" key="11">
    <source>
        <dbReference type="NCBIfam" id="TIGR03937"/>
    </source>
</evidence>
<comment type="caution">
    <text evidence="14">The sequence shown here is derived from an EMBL/GenBank/DDBJ whole genome shotgun (WGS) entry which is preliminary data.</text>
</comment>
<evidence type="ECO:0000256" key="1">
    <source>
        <dbReference type="ARBA" id="ARBA00004651"/>
    </source>
</evidence>
<dbReference type="InterPro" id="IPR029044">
    <property type="entry name" value="Nucleotide-diphossugar_trans"/>
</dbReference>
<sequence length="446" mass="50272">MIDRIYALLILLLVLGAPVGVALSLTGDVLLDFVFFYPLFMSALWMAGGTYFWLHWERHWPWSNSGEVPPPELAGEPLVSILIPCFNEGEHAIDTIGAALAQRYSAIEVIAINDGSSDNTGAVLDQLAATEPRLRVLHLAQNQGKAVALRMGALAARSEYLVCIDGDALLDQDAAAYLVAPLIDNPRVGAVTGNPRIRTRSTLVGRIQVGEFSSIIGLIKRTQRVYGRVFTVSGVIAAFRRSALDRIGYWSEDMITEDIDVSWKLQLDHWSIFYEPRALCWILMPETLRGLWKQRLRWAQGGAEVLLKNVGSIWVWRYRYMWPLLIEFSLSAIWAFTFALSMLLFAIGLLVELPAELQVASMLPPAFTGLVLACVCLLQFSLSLLIERRYEQGLARSLFWIIWYPLAFWMLTLFTTLVSFPKVMLRRRQQRARWTSPDRGIKGVNP</sequence>
<feature type="transmembrane region" description="Helical" evidence="12">
    <location>
        <begin position="34"/>
        <end position="54"/>
    </location>
</feature>
<feature type="transmembrane region" description="Helical" evidence="12">
    <location>
        <begin position="398"/>
        <end position="420"/>
    </location>
</feature>
<keyword evidence="5" id="KW-0997">Cell inner membrane</keyword>
<evidence type="ECO:0000313" key="14">
    <source>
        <dbReference type="EMBL" id="MVW73730.1"/>
    </source>
</evidence>
<evidence type="ECO:0000256" key="8">
    <source>
        <dbReference type="ARBA" id="ARBA00022692"/>
    </source>
</evidence>
<dbReference type="RefSeq" id="WP_160342721.1">
    <property type="nucleotide sequence ID" value="NZ_WKJZ01000001.1"/>
</dbReference>
<comment type="similarity">
    <text evidence="2 12">Belongs to the glycosyltransferase 2 family.</text>
</comment>
<dbReference type="Pfam" id="PF00535">
    <property type="entry name" value="Glycos_transf_2"/>
    <property type="match status" value="1"/>
</dbReference>
<evidence type="ECO:0000256" key="4">
    <source>
        <dbReference type="ARBA" id="ARBA00022475"/>
    </source>
</evidence>
<keyword evidence="9 12" id="KW-1133">Transmembrane helix</keyword>
<dbReference type="GO" id="GO:0043708">
    <property type="term" value="P:cell adhesion involved in biofilm formation"/>
    <property type="evidence" value="ECO:0007669"/>
    <property type="project" value="InterPro"/>
</dbReference>
<dbReference type="GO" id="GO:0005886">
    <property type="term" value="C:plasma membrane"/>
    <property type="evidence" value="ECO:0007669"/>
    <property type="project" value="UniProtKB-SubCell"/>
</dbReference>
<reference evidence="14 15" key="1">
    <citation type="submission" date="2019-11" db="EMBL/GenBank/DDBJ databases">
        <title>Pseudomonas flavidum sp. nov., isolated from Baiyang Lake.</title>
        <authorList>
            <person name="Zhao Y."/>
        </authorList>
    </citation>
    <scope>NUCLEOTIDE SEQUENCE [LARGE SCALE GENOMIC DNA]</scope>
    <source>
        <strain evidence="15">R-22-3 w-18</strain>
    </source>
</reference>
<dbReference type="Gene3D" id="3.90.550.10">
    <property type="entry name" value="Spore Coat Polysaccharide Biosynthesis Protein SpsA, Chain A"/>
    <property type="match status" value="1"/>
</dbReference>
<keyword evidence="4 12" id="KW-1003">Cell membrane</keyword>
<evidence type="ECO:0000259" key="13">
    <source>
        <dbReference type="Pfam" id="PF00535"/>
    </source>
</evidence>
<evidence type="ECO:0000256" key="2">
    <source>
        <dbReference type="ARBA" id="ARBA00006739"/>
    </source>
</evidence>
<dbReference type="CDD" id="cd06423">
    <property type="entry name" value="CESA_like"/>
    <property type="match status" value="1"/>
</dbReference>
<organism evidence="14 15">
    <name type="scientific">Pseudomonas xionganensis</name>
    <dbReference type="NCBI Taxonomy" id="2654845"/>
    <lineage>
        <taxon>Bacteria</taxon>
        <taxon>Pseudomonadati</taxon>
        <taxon>Pseudomonadota</taxon>
        <taxon>Gammaproteobacteria</taxon>
        <taxon>Pseudomonadales</taxon>
        <taxon>Pseudomonadaceae</taxon>
        <taxon>Pseudomonas</taxon>
    </lineage>
</organism>
<keyword evidence="7 12" id="KW-0808">Transferase</keyword>
<dbReference type="GO" id="GO:0008375">
    <property type="term" value="F:acetylglucosaminyltransferase activity"/>
    <property type="evidence" value="ECO:0007669"/>
    <property type="project" value="UniProtKB-UniRule"/>
</dbReference>
<accession>A0A6I4KML5</accession>
<evidence type="ECO:0000313" key="15">
    <source>
        <dbReference type="Proteomes" id="UP000429555"/>
    </source>
</evidence>
<evidence type="ECO:0000256" key="3">
    <source>
        <dbReference type="ARBA" id="ARBA00017381"/>
    </source>
</evidence>
<dbReference type="EMBL" id="WKJZ01000001">
    <property type="protein sequence ID" value="MVW73730.1"/>
    <property type="molecule type" value="Genomic_DNA"/>
</dbReference>
<evidence type="ECO:0000256" key="9">
    <source>
        <dbReference type="ARBA" id="ARBA00022989"/>
    </source>
</evidence>
<dbReference type="PANTHER" id="PTHR43630">
    <property type="entry name" value="POLY-BETA-1,6-N-ACETYL-D-GLUCOSAMINE SYNTHASE"/>
    <property type="match status" value="1"/>
</dbReference>
<evidence type="ECO:0000256" key="6">
    <source>
        <dbReference type="ARBA" id="ARBA00022676"/>
    </source>
</evidence>
<feature type="domain" description="Glycosyltransferase 2-like" evidence="13">
    <location>
        <begin position="80"/>
        <end position="247"/>
    </location>
</feature>
<feature type="transmembrane region" description="Helical" evidence="12">
    <location>
        <begin position="363"/>
        <end position="386"/>
    </location>
</feature>
<dbReference type="AlphaFoldDB" id="A0A6I4KML5"/>
<dbReference type="SUPFAM" id="SSF53448">
    <property type="entry name" value="Nucleotide-diphospho-sugar transferases"/>
    <property type="match status" value="1"/>
</dbReference>
<keyword evidence="15" id="KW-1185">Reference proteome</keyword>
<dbReference type="PANTHER" id="PTHR43630:SF1">
    <property type="entry name" value="POLY-BETA-1,6-N-ACETYL-D-GLUCOSAMINE SYNTHASE"/>
    <property type="match status" value="1"/>
</dbReference>
<evidence type="ECO:0000256" key="12">
    <source>
        <dbReference type="RuleBase" id="RU364028"/>
    </source>
</evidence>
<feature type="transmembrane region" description="Helical" evidence="12">
    <location>
        <begin position="324"/>
        <end position="351"/>
    </location>
</feature>
<keyword evidence="8 12" id="KW-0812">Transmembrane</keyword>
<keyword evidence="10 12" id="KW-0472">Membrane</keyword>
<proteinExistence type="inferred from homology"/>
<dbReference type="Proteomes" id="UP000429555">
    <property type="component" value="Unassembled WGS sequence"/>
</dbReference>
<keyword evidence="6 12" id="KW-0328">Glycosyltransferase</keyword>
<gene>
    <name evidence="14" type="primary">pgaC</name>
    <name evidence="14" type="ORF">GJV18_00240</name>
</gene>
<dbReference type="NCBIfam" id="TIGR03937">
    <property type="entry name" value="PgaC_IcaA"/>
    <property type="match status" value="1"/>
</dbReference>
<protein>
    <recommendedName>
        <fullName evidence="3 11">Poly-beta-1,6-N-acetyl-D-glucosamine synthase</fullName>
        <shortName evidence="12">Poly-beta-1,6-GlcNAc synthase</shortName>
        <ecNumber evidence="12">2.4.1.-</ecNumber>
    </recommendedName>
</protein>
<evidence type="ECO:0000256" key="10">
    <source>
        <dbReference type="ARBA" id="ARBA00023136"/>
    </source>
</evidence>
<dbReference type="InterPro" id="IPR001173">
    <property type="entry name" value="Glyco_trans_2-like"/>
</dbReference>
<dbReference type="InterPro" id="IPR023853">
    <property type="entry name" value="PGA_PgaC/IcaA"/>
</dbReference>
<dbReference type="EC" id="2.4.1.-" evidence="12"/>
<evidence type="ECO:0000256" key="5">
    <source>
        <dbReference type="ARBA" id="ARBA00022519"/>
    </source>
</evidence>
<evidence type="ECO:0000256" key="7">
    <source>
        <dbReference type="ARBA" id="ARBA00022679"/>
    </source>
</evidence>
<comment type="subcellular location">
    <subcellularLocation>
        <location evidence="1 12">Cell membrane</location>
        <topology evidence="1 12">Multi-pass membrane protein</topology>
    </subcellularLocation>
</comment>